<dbReference type="Proteomes" id="UP000295252">
    <property type="component" value="Chromosome X"/>
</dbReference>
<dbReference type="AlphaFoldDB" id="A0A068UVE9"/>
<evidence type="ECO:0000313" key="2">
    <source>
        <dbReference type="EMBL" id="CDP12204.1"/>
    </source>
</evidence>
<evidence type="ECO:0000313" key="3">
    <source>
        <dbReference type="Proteomes" id="UP000295252"/>
    </source>
</evidence>
<dbReference type="InParanoid" id="A0A068UVE9"/>
<dbReference type="Gramene" id="CDP12204">
    <property type="protein sequence ID" value="CDP12204"/>
    <property type="gene ID" value="GSCOC_T00035617001"/>
</dbReference>
<gene>
    <name evidence="2" type="ORF">GSCOC_T00035617001</name>
</gene>
<organism evidence="2 3">
    <name type="scientific">Coffea canephora</name>
    <name type="common">Robusta coffee</name>
    <dbReference type="NCBI Taxonomy" id="49390"/>
    <lineage>
        <taxon>Eukaryota</taxon>
        <taxon>Viridiplantae</taxon>
        <taxon>Streptophyta</taxon>
        <taxon>Embryophyta</taxon>
        <taxon>Tracheophyta</taxon>
        <taxon>Spermatophyta</taxon>
        <taxon>Magnoliopsida</taxon>
        <taxon>eudicotyledons</taxon>
        <taxon>Gunneridae</taxon>
        <taxon>Pentapetalae</taxon>
        <taxon>asterids</taxon>
        <taxon>lamiids</taxon>
        <taxon>Gentianales</taxon>
        <taxon>Rubiaceae</taxon>
        <taxon>Ixoroideae</taxon>
        <taxon>Gardenieae complex</taxon>
        <taxon>Bertiereae - Coffeeae clade</taxon>
        <taxon>Coffeeae</taxon>
        <taxon>Coffea</taxon>
    </lineage>
</organism>
<feature type="compositionally biased region" description="Polar residues" evidence="1">
    <location>
        <begin position="39"/>
        <end position="57"/>
    </location>
</feature>
<evidence type="ECO:0000256" key="1">
    <source>
        <dbReference type="SAM" id="MobiDB-lite"/>
    </source>
</evidence>
<keyword evidence="3" id="KW-1185">Reference proteome</keyword>
<reference evidence="3" key="1">
    <citation type="journal article" date="2014" name="Science">
        <title>The coffee genome provides insight into the convergent evolution of caffeine biosynthesis.</title>
        <authorList>
            <person name="Denoeud F."/>
            <person name="Carretero-Paulet L."/>
            <person name="Dereeper A."/>
            <person name="Droc G."/>
            <person name="Guyot R."/>
            <person name="Pietrella M."/>
            <person name="Zheng C."/>
            <person name="Alberti A."/>
            <person name="Anthony F."/>
            <person name="Aprea G."/>
            <person name="Aury J.M."/>
            <person name="Bento P."/>
            <person name="Bernard M."/>
            <person name="Bocs S."/>
            <person name="Campa C."/>
            <person name="Cenci A."/>
            <person name="Combes M.C."/>
            <person name="Crouzillat D."/>
            <person name="Da Silva C."/>
            <person name="Daddiego L."/>
            <person name="De Bellis F."/>
            <person name="Dussert S."/>
            <person name="Garsmeur O."/>
            <person name="Gayraud T."/>
            <person name="Guignon V."/>
            <person name="Jahn K."/>
            <person name="Jamilloux V."/>
            <person name="Joet T."/>
            <person name="Labadie K."/>
            <person name="Lan T."/>
            <person name="Leclercq J."/>
            <person name="Lepelley M."/>
            <person name="Leroy T."/>
            <person name="Li L.T."/>
            <person name="Librado P."/>
            <person name="Lopez L."/>
            <person name="Munoz A."/>
            <person name="Noel B."/>
            <person name="Pallavicini A."/>
            <person name="Perrotta G."/>
            <person name="Poncet V."/>
            <person name="Pot D."/>
            <person name="Priyono X."/>
            <person name="Rigoreau M."/>
            <person name="Rouard M."/>
            <person name="Rozas J."/>
            <person name="Tranchant-Dubreuil C."/>
            <person name="VanBuren R."/>
            <person name="Zhang Q."/>
            <person name="Andrade A.C."/>
            <person name="Argout X."/>
            <person name="Bertrand B."/>
            <person name="de Kochko A."/>
            <person name="Graziosi G."/>
            <person name="Henry R.J."/>
            <person name="Jayarama X."/>
            <person name="Ming R."/>
            <person name="Nagai C."/>
            <person name="Rounsley S."/>
            <person name="Sankoff D."/>
            <person name="Giuliano G."/>
            <person name="Albert V.A."/>
            <person name="Wincker P."/>
            <person name="Lashermes P."/>
        </authorList>
    </citation>
    <scope>NUCLEOTIDE SEQUENCE [LARGE SCALE GENOMIC DNA]</scope>
    <source>
        <strain evidence="3">cv. DH200-94</strain>
    </source>
</reference>
<name>A0A068UVE9_COFCA</name>
<accession>A0A068UVE9</accession>
<feature type="region of interest" description="Disordered" evidence="1">
    <location>
        <begin position="35"/>
        <end position="65"/>
    </location>
</feature>
<proteinExistence type="predicted"/>
<dbReference type="EMBL" id="HG739146">
    <property type="protein sequence ID" value="CDP12204.1"/>
    <property type="molecule type" value="Genomic_DNA"/>
</dbReference>
<protein>
    <submittedName>
        <fullName evidence="2">Uncharacterized protein</fullName>
    </submittedName>
</protein>
<sequence length="65" mass="7441">MRNNQPFQFTFGSITRRNFTDSCLQAASTIPNLHHHHQPFQSVKPLSQRQGSLNKQKPASPLYCC</sequence>